<comment type="caution">
    <text evidence="1">The sequence shown here is derived from an EMBL/GenBank/DDBJ whole genome shotgun (WGS) entry which is preliminary data.</text>
</comment>
<protein>
    <submittedName>
        <fullName evidence="1">Uncharacterized protein</fullName>
    </submittedName>
</protein>
<dbReference type="AlphaFoldDB" id="A0A4Z2IE89"/>
<name>A0A4Z2IE89_9TELE</name>
<keyword evidence="2" id="KW-1185">Reference proteome</keyword>
<proteinExistence type="predicted"/>
<dbReference type="Proteomes" id="UP000314294">
    <property type="component" value="Unassembled WGS sequence"/>
</dbReference>
<organism evidence="1 2">
    <name type="scientific">Liparis tanakae</name>
    <name type="common">Tanaka's snailfish</name>
    <dbReference type="NCBI Taxonomy" id="230148"/>
    <lineage>
        <taxon>Eukaryota</taxon>
        <taxon>Metazoa</taxon>
        <taxon>Chordata</taxon>
        <taxon>Craniata</taxon>
        <taxon>Vertebrata</taxon>
        <taxon>Euteleostomi</taxon>
        <taxon>Actinopterygii</taxon>
        <taxon>Neopterygii</taxon>
        <taxon>Teleostei</taxon>
        <taxon>Neoteleostei</taxon>
        <taxon>Acanthomorphata</taxon>
        <taxon>Eupercaria</taxon>
        <taxon>Perciformes</taxon>
        <taxon>Cottioidei</taxon>
        <taxon>Cottales</taxon>
        <taxon>Liparidae</taxon>
        <taxon>Liparis</taxon>
    </lineage>
</organism>
<evidence type="ECO:0000313" key="2">
    <source>
        <dbReference type="Proteomes" id="UP000314294"/>
    </source>
</evidence>
<reference evidence="1 2" key="1">
    <citation type="submission" date="2019-03" db="EMBL/GenBank/DDBJ databases">
        <title>First draft genome of Liparis tanakae, snailfish: a comprehensive survey of snailfish specific genes.</title>
        <authorList>
            <person name="Kim W."/>
            <person name="Song I."/>
            <person name="Jeong J.-H."/>
            <person name="Kim D."/>
            <person name="Kim S."/>
            <person name="Ryu S."/>
            <person name="Song J.Y."/>
            <person name="Lee S.K."/>
        </authorList>
    </citation>
    <scope>NUCLEOTIDE SEQUENCE [LARGE SCALE GENOMIC DNA]</scope>
    <source>
        <tissue evidence="1">Muscle</tissue>
    </source>
</reference>
<gene>
    <name evidence="1" type="ORF">EYF80_014107</name>
</gene>
<dbReference type="EMBL" id="SRLO01000100">
    <property type="protein sequence ID" value="TNN75744.1"/>
    <property type="molecule type" value="Genomic_DNA"/>
</dbReference>
<evidence type="ECO:0000313" key="1">
    <source>
        <dbReference type="EMBL" id="TNN75744.1"/>
    </source>
</evidence>
<sequence length="211" mass="23367">MFPILVWHTAAATRSSLQLEALSAQRWLSDHASHSSSDRRSGAKHEAEVSSRRHESPLIWRLSLGVVIETEVRVRQGVEEGEVQSLETNKRDVLWVNACPCLKVVTLLSGQSVHQRDLSDRLRKTLHEEAKMLVQDTYVKTSVPQPAVSVKRRGPRSRAGLMAAPQLADIDMEIPRTIVATIGGISFGGAGEFLSSFKLRMHNISMPVPTT</sequence>
<accession>A0A4Z2IE89</accession>